<evidence type="ECO:0000256" key="1">
    <source>
        <dbReference type="SAM" id="Phobius"/>
    </source>
</evidence>
<feature type="transmembrane region" description="Helical" evidence="1">
    <location>
        <begin position="83"/>
        <end position="99"/>
    </location>
</feature>
<accession>A0ABQ4SRV3</accession>
<keyword evidence="3" id="KW-1185">Reference proteome</keyword>
<protein>
    <submittedName>
        <fullName evidence="2">Uncharacterized protein</fullName>
    </submittedName>
</protein>
<organism evidence="2 3">
    <name type="scientific">Methylobacterium isbiliense</name>
    <dbReference type="NCBI Taxonomy" id="315478"/>
    <lineage>
        <taxon>Bacteria</taxon>
        <taxon>Pseudomonadati</taxon>
        <taxon>Pseudomonadota</taxon>
        <taxon>Alphaproteobacteria</taxon>
        <taxon>Hyphomicrobiales</taxon>
        <taxon>Methylobacteriaceae</taxon>
        <taxon>Methylobacterium</taxon>
    </lineage>
</organism>
<dbReference type="EMBL" id="BPQQ01000133">
    <property type="protein sequence ID" value="GJE04553.1"/>
    <property type="molecule type" value="Genomic_DNA"/>
</dbReference>
<sequence length="111" mass="12246">MQVFRDDWATLFLRAVVSLFVGLPVGGILYALAWVAMAYASGDPATEHPWALAFRALGTAIGYVFMGGFAWSAEEGYRSLHGYYAAGVILSFVVMSRPWRRETPAPWPRAS</sequence>
<name>A0ABQ4SRV3_9HYPH</name>
<keyword evidence="1" id="KW-0812">Transmembrane</keyword>
<gene>
    <name evidence="2" type="ORF">GMJLKIPL_6517</name>
</gene>
<reference evidence="2" key="1">
    <citation type="journal article" date="2021" name="Front. Microbiol.">
        <title>Comprehensive Comparative Genomics and Phenotyping of Methylobacterium Species.</title>
        <authorList>
            <person name="Alessa O."/>
            <person name="Ogura Y."/>
            <person name="Fujitani Y."/>
            <person name="Takami H."/>
            <person name="Hayashi T."/>
            <person name="Sahin N."/>
            <person name="Tani A."/>
        </authorList>
    </citation>
    <scope>NUCLEOTIDE SEQUENCE</scope>
    <source>
        <strain evidence="2">DSM 17168</strain>
    </source>
</reference>
<feature type="transmembrane region" description="Helical" evidence="1">
    <location>
        <begin position="12"/>
        <end position="40"/>
    </location>
</feature>
<evidence type="ECO:0000313" key="2">
    <source>
        <dbReference type="EMBL" id="GJE04553.1"/>
    </source>
</evidence>
<feature type="transmembrane region" description="Helical" evidence="1">
    <location>
        <begin position="52"/>
        <end position="71"/>
    </location>
</feature>
<keyword evidence="1" id="KW-0472">Membrane</keyword>
<reference evidence="2" key="2">
    <citation type="submission" date="2021-08" db="EMBL/GenBank/DDBJ databases">
        <authorList>
            <person name="Tani A."/>
            <person name="Ola A."/>
            <person name="Ogura Y."/>
            <person name="Katsura K."/>
            <person name="Hayashi T."/>
        </authorList>
    </citation>
    <scope>NUCLEOTIDE SEQUENCE</scope>
    <source>
        <strain evidence="2">DSM 17168</strain>
    </source>
</reference>
<proteinExistence type="predicted"/>
<evidence type="ECO:0000313" key="3">
    <source>
        <dbReference type="Proteomes" id="UP001055153"/>
    </source>
</evidence>
<dbReference type="Proteomes" id="UP001055153">
    <property type="component" value="Unassembled WGS sequence"/>
</dbReference>
<dbReference type="RefSeq" id="WP_238241948.1">
    <property type="nucleotide sequence ID" value="NZ_BPQQ01000133.1"/>
</dbReference>
<comment type="caution">
    <text evidence="2">The sequence shown here is derived from an EMBL/GenBank/DDBJ whole genome shotgun (WGS) entry which is preliminary data.</text>
</comment>
<keyword evidence="1" id="KW-1133">Transmembrane helix</keyword>